<keyword evidence="5" id="KW-0378">Hydrolase</keyword>
<organism evidence="8 9">
    <name type="scientific">Trichomonas vaginalis (strain ATCC PRA-98 / G3)</name>
    <dbReference type="NCBI Taxonomy" id="412133"/>
    <lineage>
        <taxon>Eukaryota</taxon>
        <taxon>Metamonada</taxon>
        <taxon>Parabasalia</taxon>
        <taxon>Trichomonadida</taxon>
        <taxon>Trichomonadidae</taxon>
        <taxon>Trichomonas</taxon>
    </lineage>
</organism>
<evidence type="ECO:0000313" key="8">
    <source>
        <dbReference type="EMBL" id="EAY12902.1"/>
    </source>
</evidence>
<accession>A2E392</accession>
<dbReference type="Pfam" id="PF00962">
    <property type="entry name" value="A_deaminase"/>
    <property type="match status" value="2"/>
</dbReference>
<dbReference type="FunFam" id="3.20.20.140:FF:000091">
    <property type="entry name" value="Probable adenosine deaminase"/>
    <property type="match status" value="2"/>
</dbReference>
<dbReference type="GO" id="GO:0043103">
    <property type="term" value="P:hypoxanthine salvage"/>
    <property type="evidence" value="ECO:0000318"/>
    <property type="project" value="GO_Central"/>
</dbReference>
<dbReference type="InParanoid" id="A2E392"/>
<dbReference type="InterPro" id="IPR006330">
    <property type="entry name" value="Ado/ade_deaminase"/>
</dbReference>
<dbReference type="InterPro" id="IPR032466">
    <property type="entry name" value="Metal_Hydrolase"/>
</dbReference>
<dbReference type="CDD" id="cd01320">
    <property type="entry name" value="ADA"/>
    <property type="match status" value="1"/>
</dbReference>
<keyword evidence="9" id="KW-1185">Reference proteome</keyword>
<reference evidence="8" key="2">
    <citation type="journal article" date="2007" name="Science">
        <title>Draft genome sequence of the sexually transmitted pathogen Trichomonas vaginalis.</title>
        <authorList>
            <person name="Carlton J.M."/>
            <person name="Hirt R.P."/>
            <person name="Silva J.C."/>
            <person name="Delcher A.L."/>
            <person name="Schatz M."/>
            <person name="Zhao Q."/>
            <person name="Wortman J.R."/>
            <person name="Bidwell S.L."/>
            <person name="Alsmark U.C.M."/>
            <person name="Besteiro S."/>
            <person name="Sicheritz-Ponten T."/>
            <person name="Noel C.J."/>
            <person name="Dacks J.B."/>
            <person name="Foster P.G."/>
            <person name="Simillion C."/>
            <person name="Van de Peer Y."/>
            <person name="Miranda-Saavedra D."/>
            <person name="Barton G.J."/>
            <person name="Westrop G.D."/>
            <person name="Mueller S."/>
            <person name="Dessi D."/>
            <person name="Fiori P.L."/>
            <person name="Ren Q."/>
            <person name="Paulsen I."/>
            <person name="Zhang H."/>
            <person name="Bastida-Corcuera F.D."/>
            <person name="Simoes-Barbosa A."/>
            <person name="Brown M.T."/>
            <person name="Hayes R.D."/>
            <person name="Mukherjee M."/>
            <person name="Okumura C.Y."/>
            <person name="Schneider R."/>
            <person name="Smith A.J."/>
            <person name="Vanacova S."/>
            <person name="Villalvazo M."/>
            <person name="Haas B.J."/>
            <person name="Pertea M."/>
            <person name="Feldblyum T.V."/>
            <person name="Utterback T.R."/>
            <person name="Shu C.L."/>
            <person name="Osoegawa K."/>
            <person name="de Jong P.J."/>
            <person name="Hrdy I."/>
            <person name="Horvathova L."/>
            <person name="Zubacova Z."/>
            <person name="Dolezal P."/>
            <person name="Malik S.B."/>
            <person name="Logsdon J.M. Jr."/>
            <person name="Henze K."/>
            <person name="Gupta A."/>
            <person name="Wang C.C."/>
            <person name="Dunne R.L."/>
            <person name="Upcroft J.A."/>
            <person name="Upcroft P."/>
            <person name="White O."/>
            <person name="Salzberg S.L."/>
            <person name="Tang P."/>
            <person name="Chiu C.-H."/>
            <person name="Lee Y.-S."/>
            <person name="Embley T.M."/>
            <person name="Coombs G.H."/>
            <person name="Mottram J.C."/>
            <person name="Tachezy J."/>
            <person name="Fraser-Liggett C.M."/>
            <person name="Johnson P.J."/>
        </authorList>
    </citation>
    <scope>NUCLEOTIDE SEQUENCE [LARGE SCALE GENOMIC DNA]</scope>
    <source>
        <strain evidence="8">G3</strain>
    </source>
</reference>
<protein>
    <recommendedName>
        <fullName evidence="3">adenosine deaminase</fullName>
        <ecNumber evidence="3">3.5.4.4</ecNumber>
    </recommendedName>
</protein>
<evidence type="ECO:0000256" key="3">
    <source>
        <dbReference type="ARBA" id="ARBA00012784"/>
    </source>
</evidence>
<keyword evidence="4" id="KW-0479">Metal-binding</keyword>
<dbReference type="GO" id="GO:0046103">
    <property type="term" value="P:inosine biosynthetic process"/>
    <property type="evidence" value="ECO:0000318"/>
    <property type="project" value="GO_Central"/>
</dbReference>
<dbReference type="OMA" id="FYEMCED"/>
<reference evidence="8" key="1">
    <citation type="submission" date="2006-10" db="EMBL/GenBank/DDBJ databases">
        <authorList>
            <person name="Amadeo P."/>
            <person name="Zhao Q."/>
            <person name="Wortman J."/>
            <person name="Fraser-Liggett C."/>
            <person name="Carlton J."/>
        </authorList>
    </citation>
    <scope>NUCLEOTIDE SEQUENCE</scope>
    <source>
        <strain evidence="8">G3</strain>
    </source>
</reference>
<dbReference type="OrthoDB" id="272271at2759"/>
<comment type="cofactor">
    <cofactor evidence="1">
        <name>Zn(2+)</name>
        <dbReference type="ChEBI" id="CHEBI:29105"/>
    </cofactor>
</comment>
<dbReference type="STRING" id="5722.A2E392"/>
<evidence type="ECO:0000256" key="2">
    <source>
        <dbReference type="ARBA" id="ARBA00006676"/>
    </source>
</evidence>
<dbReference type="SMR" id="A2E392"/>
<dbReference type="InterPro" id="IPR001365">
    <property type="entry name" value="A_deaminase_dom"/>
</dbReference>
<dbReference type="NCBIfam" id="TIGR01430">
    <property type="entry name" value="aden_deam"/>
    <property type="match status" value="1"/>
</dbReference>
<dbReference type="GO" id="GO:0009897">
    <property type="term" value="C:external side of plasma membrane"/>
    <property type="evidence" value="ECO:0000318"/>
    <property type="project" value="GO_Central"/>
</dbReference>
<sequence length="732" mass="81981">MSLSLDIIRQLPKAELHCHLDGFCRPSTIIELAHEQGVKLPTEDINELSKILTAPPDCPDLVTYLRCFDAPLDVMQYPYAITRIFYEACEDACKDGIAYLELRFAPALHTRKGLSYTQILQAACDGVHMAETKLPITVRIICCAMRMMPSEVNKEVADIAWRFRNQGVVAFDLAGPENGFPPHKHIEAFRTMREKAVYLTVHAGEAYGAKSIELALECNANRIGHGTRIVEDEKVLQQVIDRRITLECCVSSNLQTKAVTNIDDHPIKKLFDRGVITVPCTDNPTVSGVTLSGEYFLLQNKFGFNVEELVRMMDYGFRSAFVDETLKTRLRIEAITKTMKILKENKIDVSPILKNSSYYLPIGLVLSHGFKPPSSLPPVTLELVKSLTKADTDTRLIGSVPLKTLYKFYSAQTPEERLKEFPDYKEFEMYIFDEEDKNHENAKKLAVSLLLTKANITEGTNALLDQAIEDNVKYIEITVAPQRHTKRGLKEQDVIDAMTEAINAHADKITAKIIVGINTEKDSPVVAMRAAELAVANPSVVAGFASIASELSKDNFHFYDEVFTYLRRNFVSASMFAGENSPSSVQAAIVRGNARRIAGGFNITENDSILSEIASSQTNVIVKPSYRFSLATAPIFGQKNVRSLYDFGVKVAYASVHGAFDGKTRCEEIFQMCKQQGFGALELVMILNNGFCAIFQHYDQVKKFQNQFWNDTIETLKAKGFDRTLNPSYFVE</sequence>
<dbReference type="GO" id="GO:0046872">
    <property type="term" value="F:metal ion binding"/>
    <property type="evidence" value="ECO:0007669"/>
    <property type="project" value="UniProtKB-KW"/>
</dbReference>
<dbReference type="GO" id="GO:0004000">
    <property type="term" value="F:adenosine deaminase activity"/>
    <property type="evidence" value="ECO:0000318"/>
    <property type="project" value="GO_Central"/>
</dbReference>
<dbReference type="VEuPathDB" id="TrichDB:TVAGG3_1017710"/>
<dbReference type="Proteomes" id="UP000001542">
    <property type="component" value="Unassembled WGS sequence"/>
</dbReference>
<keyword evidence="6" id="KW-0862">Zinc</keyword>
<comment type="similarity">
    <text evidence="2">Belongs to the metallo-dependent hydrolases superfamily. Adenosine and AMP deaminases family.</text>
</comment>
<gene>
    <name evidence="8" type="ORF">TVAG_430670</name>
</gene>
<evidence type="ECO:0000259" key="7">
    <source>
        <dbReference type="Pfam" id="PF00962"/>
    </source>
</evidence>
<dbReference type="GO" id="GO:0005829">
    <property type="term" value="C:cytosol"/>
    <property type="evidence" value="ECO:0000318"/>
    <property type="project" value="GO_Central"/>
</dbReference>
<dbReference type="RefSeq" id="XP_001325125.1">
    <property type="nucleotide sequence ID" value="XM_001325090.1"/>
</dbReference>
<dbReference type="eggNOG" id="KOG1097">
    <property type="taxonomic scope" value="Eukaryota"/>
</dbReference>
<dbReference type="AlphaFoldDB" id="A2E392"/>
<evidence type="ECO:0000256" key="6">
    <source>
        <dbReference type="ARBA" id="ARBA00022833"/>
    </source>
</evidence>
<proteinExistence type="inferred from homology"/>
<dbReference type="KEGG" id="tva:4770888"/>
<evidence type="ECO:0000313" key="9">
    <source>
        <dbReference type="Proteomes" id="UP000001542"/>
    </source>
</evidence>
<evidence type="ECO:0000256" key="1">
    <source>
        <dbReference type="ARBA" id="ARBA00001947"/>
    </source>
</evidence>
<evidence type="ECO:0000256" key="4">
    <source>
        <dbReference type="ARBA" id="ARBA00022723"/>
    </source>
</evidence>
<dbReference type="VEuPathDB" id="TrichDB:TVAG_430670"/>
<name>A2E392_TRIV3</name>
<feature type="domain" description="Adenosine deaminase" evidence="7">
    <location>
        <begin position="12"/>
        <end position="331"/>
    </location>
</feature>
<dbReference type="GO" id="GO:0006154">
    <property type="term" value="P:adenosine catabolic process"/>
    <property type="evidence" value="ECO:0000318"/>
    <property type="project" value="GO_Central"/>
</dbReference>
<dbReference type="Gene3D" id="3.20.20.140">
    <property type="entry name" value="Metal-dependent hydrolases"/>
    <property type="match status" value="2"/>
</dbReference>
<dbReference type="PANTHER" id="PTHR11409:SF43">
    <property type="entry name" value="ADENOSINE DEAMINASE"/>
    <property type="match status" value="1"/>
</dbReference>
<feature type="domain" description="Adenosine deaminase" evidence="7">
    <location>
        <begin position="444"/>
        <end position="703"/>
    </location>
</feature>
<dbReference type="EMBL" id="DS113294">
    <property type="protein sequence ID" value="EAY12902.1"/>
    <property type="molecule type" value="Genomic_DNA"/>
</dbReference>
<evidence type="ECO:0000256" key="5">
    <source>
        <dbReference type="ARBA" id="ARBA00022801"/>
    </source>
</evidence>
<dbReference type="GO" id="GO:0060169">
    <property type="term" value="P:negative regulation of adenosine receptor signaling pathway"/>
    <property type="evidence" value="ECO:0000318"/>
    <property type="project" value="GO_Central"/>
</dbReference>
<dbReference type="SUPFAM" id="SSF51556">
    <property type="entry name" value="Metallo-dependent hydrolases"/>
    <property type="match status" value="2"/>
</dbReference>
<dbReference type="PANTHER" id="PTHR11409">
    <property type="entry name" value="ADENOSINE DEAMINASE"/>
    <property type="match status" value="1"/>
</dbReference>
<dbReference type="EC" id="3.5.4.4" evidence="3"/>